<accession>A0A1A8QWV6</accession>
<organism evidence="1">
    <name type="scientific">Nothobranchius rachovii</name>
    <name type="common">bluefin notho</name>
    <dbReference type="NCBI Taxonomy" id="451742"/>
    <lineage>
        <taxon>Eukaryota</taxon>
        <taxon>Metazoa</taxon>
        <taxon>Chordata</taxon>
        <taxon>Craniata</taxon>
        <taxon>Vertebrata</taxon>
        <taxon>Euteleostomi</taxon>
        <taxon>Actinopterygii</taxon>
        <taxon>Neopterygii</taxon>
        <taxon>Teleostei</taxon>
        <taxon>Neoteleostei</taxon>
        <taxon>Acanthomorphata</taxon>
        <taxon>Ovalentaria</taxon>
        <taxon>Atherinomorphae</taxon>
        <taxon>Cyprinodontiformes</taxon>
        <taxon>Nothobranchiidae</taxon>
        <taxon>Nothobranchius</taxon>
    </lineage>
</organism>
<reference evidence="1" key="2">
    <citation type="submission" date="2016-06" db="EMBL/GenBank/DDBJ databases">
        <title>The genome of a short-lived fish provides insights into sex chromosome evolution and the genetic control of aging.</title>
        <authorList>
            <person name="Reichwald K."/>
            <person name="Felder M."/>
            <person name="Petzold A."/>
            <person name="Koch P."/>
            <person name="Groth M."/>
            <person name="Platzer M."/>
        </authorList>
    </citation>
    <scope>NUCLEOTIDE SEQUENCE</scope>
    <source>
        <tissue evidence="1">Brain</tissue>
    </source>
</reference>
<evidence type="ECO:0000313" key="1">
    <source>
        <dbReference type="EMBL" id="SBR98126.1"/>
    </source>
</evidence>
<name>A0A1A8QWV6_9TELE</name>
<protein>
    <submittedName>
        <fullName evidence="1">Uncharacterized protein</fullName>
    </submittedName>
</protein>
<dbReference type="AlphaFoldDB" id="A0A1A8QWV6"/>
<proteinExistence type="predicted"/>
<reference evidence="1" key="1">
    <citation type="submission" date="2016-05" db="EMBL/GenBank/DDBJ databases">
        <authorList>
            <person name="Lavstsen T."/>
            <person name="Jespersen J.S."/>
        </authorList>
    </citation>
    <scope>NUCLEOTIDE SEQUENCE</scope>
    <source>
        <tissue evidence="1">Brain</tissue>
    </source>
</reference>
<sequence length="37" mass="4112">LTSVVFCPIACGDRFKDTVDFVPHLNSPSGSWSDYLH</sequence>
<dbReference type="EMBL" id="HAEH01013719">
    <property type="protein sequence ID" value="SBR98126.1"/>
    <property type="molecule type" value="Transcribed_RNA"/>
</dbReference>
<feature type="non-terminal residue" evidence="1">
    <location>
        <position position="37"/>
    </location>
</feature>
<feature type="non-terminal residue" evidence="1">
    <location>
        <position position="1"/>
    </location>
</feature>
<gene>
    <name evidence="1" type="primary">Nfu_g_1_020407</name>
</gene>